<sequence length="180" mass="19206">MGNAPQPQQQQRLPGSRQHRSKSLQTGLKIDTRREEEEEPLQRTEGKSKSSSTKRPLTRSYSHYSTKSVASFSTPLAPPLSAPLLSLSMSGHQHMTVKCGHCSQERVLMPLCVCKKVRYCNRDCRLADLANHRTTGCNAALIAMAAAAAASATANAAVAAATVTSSLGEGNVVEPATTMA</sequence>
<accession>A0A9P6FJW2</accession>
<dbReference type="AlphaFoldDB" id="A0A9P6FJW2"/>
<comment type="caution">
    <text evidence="6">The sequence shown here is derived from an EMBL/GenBank/DDBJ whole genome shotgun (WGS) entry which is preliminary data.</text>
</comment>
<evidence type="ECO:0000313" key="6">
    <source>
        <dbReference type="EMBL" id="KAF9572330.1"/>
    </source>
</evidence>
<keyword evidence="7" id="KW-1185">Reference proteome</keyword>
<dbReference type="Gene3D" id="6.10.140.2220">
    <property type="match status" value="1"/>
</dbReference>
<evidence type="ECO:0000256" key="4">
    <source>
        <dbReference type="SAM" id="MobiDB-lite"/>
    </source>
</evidence>
<evidence type="ECO:0000259" key="5">
    <source>
        <dbReference type="Pfam" id="PF01753"/>
    </source>
</evidence>
<keyword evidence="1" id="KW-0479">Metal-binding</keyword>
<evidence type="ECO:0000256" key="2">
    <source>
        <dbReference type="ARBA" id="ARBA00022771"/>
    </source>
</evidence>
<feature type="compositionally biased region" description="Basic and acidic residues" evidence="4">
    <location>
        <begin position="30"/>
        <end position="48"/>
    </location>
</feature>
<keyword evidence="2" id="KW-0863">Zinc-finger</keyword>
<evidence type="ECO:0000256" key="1">
    <source>
        <dbReference type="ARBA" id="ARBA00022723"/>
    </source>
</evidence>
<evidence type="ECO:0000313" key="7">
    <source>
        <dbReference type="Proteomes" id="UP000780801"/>
    </source>
</evidence>
<protein>
    <recommendedName>
        <fullName evidence="5">MYND-type domain-containing protein</fullName>
    </recommendedName>
</protein>
<reference evidence="6" key="1">
    <citation type="journal article" date="2020" name="Fungal Divers.">
        <title>Resolving the Mortierellaceae phylogeny through synthesis of multi-gene phylogenetics and phylogenomics.</title>
        <authorList>
            <person name="Vandepol N."/>
            <person name="Liber J."/>
            <person name="Desiro A."/>
            <person name="Na H."/>
            <person name="Kennedy M."/>
            <person name="Barry K."/>
            <person name="Grigoriev I.V."/>
            <person name="Miller A.N."/>
            <person name="O'Donnell K."/>
            <person name="Stajich J.E."/>
            <person name="Bonito G."/>
        </authorList>
    </citation>
    <scope>NUCLEOTIDE SEQUENCE</scope>
    <source>
        <strain evidence="6">KOD1015</strain>
    </source>
</reference>
<keyword evidence="3" id="KW-0862">Zinc</keyword>
<dbReference type="Proteomes" id="UP000780801">
    <property type="component" value="Unassembled WGS sequence"/>
</dbReference>
<dbReference type="EMBL" id="JAABOA010005909">
    <property type="protein sequence ID" value="KAF9572330.1"/>
    <property type="molecule type" value="Genomic_DNA"/>
</dbReference>
<evidence type="ECO:0000256" key="3">
    <source>
        <dbReference type="ARBA" id="ARBA00022833"/>
    </source>
</evidence>
<organism evidence="6 7">
    <name type="scientific">Lunasporangiospora selenospora</name>
    <dbReference type="NCBI Taxonomy" id="979761"/>
    <lineage>
        <taxon>Eukaryota</taxon>
        <taxon>Fungi</taxon>
        <taxon>Fungi incertae sedis</taxon>
        <taxon>Mucoromycota</taxon>
        <taxon>Mortierellomycotina</taxon>
        <taxon>Mortierellomycetes</taxon>
        <taxon>Mortierellales</taxon>
        <taxon>Mortierellaceae</taxon>
        <taxon>Lunasporangiospora</taxon>
    </lineage>
</organism>
<feature type="compositionally biased region" description="Polar residues" evidence="4">
    <location>
        <begin position="1"/>
        <end position="13"/>
    </location>
</feature>
<feature type="compositionally biased region" description="Polar residues" evidence="4">
    <location>
        <begin position="49"/>
        <end position="61"/>
    </location>
</feature>
<gene>
    <name evidence="6" type="ORF">BGW38_008536</name>
</gene>
<feature type="region of interest" description="Disordered" evidence="4">
    <location>
        <begin position="1"/>
        <end position="61"/>
    </location>
</feature>
<dbReference type="InterPro" id="IPR002893">
    <property type="entry name" value="Znf_MYND"/>
</dbReference>
<feature type="non-terminal residue" evidence="6">
    <location>
        <position position="180"/>
    </location>
</feature>
<proteinExistence type="predicted"/>
<dbReference type="Pfam" id="PF01753">
    <property type="entry name" value="zf-MYND"/>
    <property type="match status" value="1"/>
</dbReference>
<name>A0A9P6FJW2_9FUNG</name>
<feature type="domain" description="MYND-type" evidence="5">
    <location>
        <begin position="99"/>
        <end position="134"/>
    </location>
</feature>
<dbReference type="GO" id="GO:0008270">
    <property type="term" value="F:zinc ion binding"/>
    <property type="evidence" value="ECO:0007669"/>
    <property type="project" value="UniProtKB-KW"/>
</dbReference>